<protein>
    <submittedName>
        <fullName evidence="3">Uncharacterized protein</fullName>
    </submittedName>
</protein>
<name>A0A2H0V2X8_9BACT</name>
<feature type="compositionally biased region" description="Low complexity" evidence="1">
    <location>
        <begin position="47"/>
        <end position="63"/>
    </location>
</feature>
<keyword evidence="2" id="KW-0472">Membrane</keyword>
<evidence type="ECO:0000313" key="4">
    <source>
        <dbReference type="Proteomes" id="UP000228626"/>
    </source>
</evidence>
<evidence type="ECO:0000256" key="1">
    <source>
        <dbReference type="SAM" id="MobiDB-lite"/>
    </source>
</evidence>
<evidence type="ECO:0000313" key="3">
    <source>
        <dbReference type="EMBL" id="PIR93451.1"/>
    </source>
</evidence>
<reference evidence="4" key="1">
    <citation type="submission" date="2017-09" db="EMBL/GenBank/DDBJ databases">
        <title>Depth-based differentiation of microbial function through sediment-hosted aquifers and enrichment of novel symbionts in the deep terrestrial subsurface.</title>
        <authorList>
            <person name="Probst A.J."/>
            <person name="Ladd B."/>
            <person name="Jarett J.K."/>
            <person name="Geller-Mcgrath D.E."/>
            <person name="Sieber C.M.K."/>
            <person name="Emerson J.B."/>
            <person name="Anantharaman K."/>
            <person name="Thomas B.C."/>
            <person name="Malmstrom R."/>
            <person name="Stieglmeier M."/>
            <person name="Klingl A."/>
            <person name="Woyke T."/>
            <person name="Ryan C.M."/>
            <person name="Banfield J.F."/>
        </authorList>
    </citation>
    <scope>NUCLEOTIDE SEQUENCE [LARGE SCALE GENOMIC DNA]</scope>
</reference>
<evidence type="ECO:0000256" key="2">
    <source>
        <dbReference type="SAM" id="Phobius"/>
    </source>
</evidence>
<gene>
    <name evidence="3" type="ORF">COT99_00700</name>
</gene>
<organism evidence="3 4">
    <name type="scientific">Candidatus Falkowbacteria bacterium CG10_big_fil_rev_8_21_14_0_10_43_10</name>
    <dbReference type="NCBI Taxonomy" id="1974567"/>
    <lineage>
        <taxon>Bacteria</taxon>
        <taxon>Candidatus Falkowiibacteriota</taxon>
    </lineage>
</organism>
<accession>A0A2H0V2X8</accession>
<dbReference type="Proteomes" id="UP000228626">
    <property type="component" value="Unassembled WGS sequence"/>
</dbReference>
<feature type="transmembrane region" description="Helical" evidence="2">
    <location>
        <begin position="6"/>
        <end position="27"/>
    </location>
</feature>
<dbReference type="EMBL" id="PFAR01000009">
    <property type="protein sequence ID" value="PIR93451.1"/>
    <property type="molecule type" value="Genomic_DNA"/>
</dbReference>
<sequence>MSKKTLTISIIFIIILALIGGGVVWYLKTQKQGPANPAVTENKPAAQNENEQEQNNGNQLQGQVATSTENIATSTMEQFDMSNWKVCQNKKFGIQFKYPDSWGECKDGGDFLLMKTDYKPYDVYLRVDIEKNNKEYTYSFKERRNGFGYTQIKNGEIFEDACGGPFACNGAILKNNIFGLWWNIESNQPIPKDLGKIWVPEHNITDEMIWNILKTIEIIK</sequence>
<keyword evidence="2" id="KW-1133">Transmembrane helix</keyword>
<proteinExistence type="predicted"/>
<dbReference type="AlphaFoldDB" id="A0A2H0V2X8"/>
<keyword evidence="2" id="KW-0812">Transmembrane</keyword>
<feature type="region of interest" description="Disordered" evidence="1">
    <location>
        <begin position="36"/>
        <end position="64"/>
    </location>
</feature>
<comment type="caution">
    <text evidence="3">The sequence shown here is derived from an EMBL/GenBank/DDBJ whole genome shotgun (WGS) entry which is preliminary data.</text>
</comment>